<accession>G5LUU5</accession>
<dbReference type="AlphaFoldDB" id="G5LUU5"/>
<sequence>MIAMVKVIRAVSILTNWAMKPCWVFMKAAVA</sequence>
<gene>
    <name evidence="1" type="ORF">LTSEALA_5002</name>
</gene>
<organism evidence="1 2">
    <name type="scientific">Salmonella enterica subsp. enterica serovar Alachua str. R6-377</name>
    <dbReference type="NCBI Taxonomy" id="913241"/>
    <lineage>
        <taxon>Bacteria</taxon>
        <taxon>Pseudomonadati</taxon>
        <taxon>Pseudomonadota</taxon>
        <taxon>Gammaproteobacteria</taxon>
        <taxon>Enterobacterales</taxon>
        <taxon>Enterobacteriaceae</taxon>
        <taxon>Salmonella</taxon>
    </lineage>
</organism>
<name>G5LUU5_SALET</name>
<dbReference type="EMBL" id="AFCJ01002148">
    <property type="protein sequence ID" value="EHC31624.1"/>
    <property type="molecule type" value="Genomic_DNA"/>
</dbReference>
<protein>
    <submittedName>
        <fullName evidence="1">Uncharacterized protein</fullName>
    </submittedName>
</protein>
<proteinExistence type="predicted"/>
<evidence type="ECO:0000313" key="2">
    <source>
        <dbReference type="Proteomes" id="UP000004642"/>
    </source>
</evidence>
<comment type="caution">
    <text evidence="1">The sequence shown here is derived from an EMBL/GenBank/DDBJ whole genome shotgun (WGS) entry which is preliminary data.</text>
</comment>
<evidence type="ECO:0000313" key="1">
    <source>
        <dbReference type="EMBL" id="EHC31624.1"/>
    </source>
</evidence>
<dbReference type="Proteomes" id="UP000004642">
    <property type="component" value="Unassembled WGS sequence"/>
</dbReference>
<reference evidence="1 2" key="1">
    <citation type="journal article" date="2011" name="BMC Genomics">
        <title>Genome sequencing reveals diversification of virulence factor content and possible host adaptation in distinct subpopulations of Salmonella enterica.</title>
        <authorList>
            <person name="den Bakker H.C."/>
            <person name="Moreno Switt A.I."/>
            <person name="Govoni G."/>
            <person name="Cummings C.A."/>
            <person name="Ranieri M.L."/>
            <person name="Degoricija L."/>
            <person name="Hoelzer K."/>
            <person name="Rodriguez-Rivera L.D."/>
            <person name="Brown S."/>
            <person name="Bolchacova E."/>
            <person name="Furtado M.R."/>
            <person name="Wiedmann M."/>
        </authorList>
    </citation>
    <scope>NUCLEOTIDE SEQUENCE [LARGE SCALE GENOMIC DNA]</scope>
    <source>
        <strain evidence="1 2">R6-377</strain>
    </source>
</reference>
<feature type="non-terminal residue" evidence="1">
    <location>
        <position position="31"/>
    </location>
</feature>